<dbReference type="GO" id="GO:0004386">
    <property type="term" value="F:helicase activity"/>
    <property type="evidence" value="ECO:0007669"/>
    <property type="project" value="InterPro"/>
</dbReference>
<dbReference type="Pfam" id="PF13087">
    <property type="entry name" value="AAA_12"/>
    <property type="match status" value="1"/>
</dbReference>
<keyword evidence="1" id="KW-0067">ATP-binding</keyword>
<feature type="domain" description="DNA2/NAM7 helicase-like C-terminal" evidence="3">
    <location>
        <begin position="704"/>
        <end position="870"/>
    </location>
</feature>
<dbReference type="Pfam" id="PF25396">
    <property type="entry name" value="ZNFX1"/>
    <property type="match status" value="1"/>
</dbReference>
<evidence type="ECO:0008006" key="7">
    <source>
        <dbReference type="Google" id="ProtNLM"/>
    </source>
</evidence>
<evidence type="ECO:0000259" key="4">
    <source>
        <dbReference type="Pfam" id="PF25396"/>
    </source>
</evidence>
<dbReference type="VEuPathDB" id="FungiDB:EYZ11_004110"/>
<evidence type="ECO:0000256" key="1">
    <source>
        <dbReference type="ARBA" id="ARBA00022806"/>
    </source>
</evidence>
<protein>
    <recommendedName>
        <fullName evidence="7">Helicase required for RNAi-mediated heterochromatin assembly 1</fullName>
    </recommendedName>
</protein>
<keyword evidence="1" id="KW-0347">Helicase</keyword>
<keyword evidence="1" id="KW-0547">Nucleotide-binding</keyword>
<keyword evidence="1" id="KW-0378">Hydrolase</keyword>
<dbReference type="OrthoDB" id="409395at2759"/>
<evidence type="ECO:0000313" key="5">
    <source>
        <dbReference type="EMBL" id="KAA8647088.1"/>
    </source>
</evidence>
<gene>
    <name evidence="5" type="ORF">ATNIH1004_005771</name>
</gene>
<proteinExistence type="predicted"/>
<feature type="domain" description="ZNFX1" evidence="4">
    <location>
        <begin position="122"/>
        <end position="229"/>
    </location>
</feature>
<dbReference type="Proteomes" id="UP000324241">
    <property type="component" value="Unassembled WGS sequence"/>
</dbReference>
<dbReference type="CDD" id="cd18808">
    <property type="entry name" value="SF1_C_Upf1"/>
    <property type="match status" value="1"/>
</dbReference>
<dbReference type="Gene3D" id="3.40.50.300">
    <property type="entry name" value="P-loop containing nucleotide triphosphate hydrolases"/>
    <property type="match status" value="3"/>
</dbReference>
<dbReference type="InterPro" id="IPR027417">
    <property type="entry name" value="P-loop_NTPase"/>
</dbReference>
<accession>A0A5M9MJA8</accession>
<dbReference type="GeneID" id="54328473"/>
<dbReference type="InterPro" id="IPR041679">
    <property type="entry name" value="DNA2/NAM7-like_C"/>
</dbReference>
<dbReference type="GO" id="GO:0031380">
    <property type="term" value="C:nuclear RNA-directed RNA polymerase complex"/>
    <property type="evidence" value="ECO:0007669"/>
    <property type="project" value="TreeGrafter"/>
</dbReference>
<dbReference type="InterPro" id="IPR047187">
    <property type="entry name" value="SF1_C_Upf1"/>
</dbReference>
<dbReference type="VEuPathDB" id="FungiDB:EYZ11_004113"/>
<evidence type="ECO:0000259" key="3">
    <source>
        <dbReference type="Pfam" id="PF13087"/>
    </source>
</evidence>
<dbReference type="FunFam" id="3.40.50.300:FF:002468">
    <property type="entry name" value="Suppressor of ascus dominance 3"/>
    <property type="match status" value="1"/>
</dbReference>
<dbReference type="PANTHER" id="PTHR10887:SF341">
    <property type="entry name" value="NFX1-TYPE ZINC FINGER-CONTAINING PROTEIN 1"/>
    <property type="match status" value="1"/>
</dbReference>
<dbReference type="GO" id="GO:0031048">
    <property type="term" value="P:regulatory ncRNA-mediated heterochromatin formation"/>
    <property type="evidence" value="ECO:0007669"/>
    <property type="project" value="TreeGrafter"/>
</dbReference>
<name>A0A5M9MJA8_9EURO</name>
<sequence length="985" mass="111664">MASSDDFTPPLPSESLHERFSKLGVGSMAFVNTDVMAYFTQPRLEGHEPWLRKPEVPTPEEIMDTDCDENSEYIELIPNKIMGPWKSKEEYLKAHYELLREDAVAPLRDAVAYVKNDPQMSDSQSVAIYEKVYIIGITFAQRDLAFRIRFSTVRAGKNIAWEYSSRLITGSIVALSPASDSFKSRCVVAIVAARPLEGVKQQPPEIDIYFARPEDAEFDSHQEWIMVQAKSGYYESMRHTMTALQRMKRERQASSVIIDFQISNAEHICFLNADVDAPEYVKYTPIFDIQSSIEGSGKEGKVDLLEGWPRAPIGDLDATQWRALEQMLTKRLSLVQGPPGTGKTFISVVALRIILANMQVGDPPVVISSQTNHALDQLLKHVSTFESNYVRLGARSGDPEIKKRTLFAVRQKEPHVTLQGSVLGPARKRHRGLIQPIIELLQPFNSENADAPLLSSFFVEHGVLTQVQFDSLERGAKGWIYHGKEENVDPLIYWLGEGIGKFELSYTTDNFGFVEDEVDLEYEQLKELEAEQGIEEDDYEILKGQFIHIREGFCGQSESISEETSLKYLKLQDLWKIPVKARGAVYDALRKAAKMKVTEKFRRLVALYAKNSNELQIGKWERDNHILQSARVIGMTTTGLSKYRGLISSLRPKIVLIEEAAEAIEAPVAAACFDSLQHMILVGDHQQLKGHCSVQDLEGEPFFLDMSMFERLLHNGIEYTTLRRQRRMAPEIRRLIEPIYGELQDHKSVHNRPKVPGMGDIQSYFFSHGWPENSDSLASKMNETEAEMIVGFFIHLVLNGTPVTDITILTFYNGQRKKLLKLLKSHPYLQGQYVKVVTVDSYQGEENEIVLLSLVRSDKPNVGFLSVENRSHQTGIRQMVGAIFGVARCLNVDTFVLYCVTVFHITRSTATESVNDKARTGRTNPGTHTYHSEETIDDESLQRQAVKRYHDFANGGARDEDARIQKVERSMRVKPMERNLLDDSE</sequence>
<dbReference type="InterPro" id="IPR041677">
    <property type="entry name" value="DNA2/NAM7_AAA_11"/>
</dbReference>
<dbReference type="InterPro" id="IPR057373">
    <property type="entry name" value="ZNFX1"/>
</dbReference>
<dbReference type="PANTHER" id="PTHR10887">
    <property type="entry name" value="DNA2/NAM7 HELICASE FAMILY"/>
    <property type="match status" value="1"/>
</dbReference>
<feature type="domain" description="DNA2/NAM7 helicase helicase" evidence="2">
    <location>
        <begin position="316"/>
        <end position="689"/>
    </location>
</feature>
<comment type="caution">
    <text evidence="5">The sequence shown here is derived from an EMBL/GenBank/DDBJ whole genome shotgun (WGS) entry which is preliminary data.</text>
</comment>
<dbReference type="InterPro" id="IPR045055">
    <property type="entry name" value="DNA2/NAM7-like"/>
</dbReference>
<dbReference type="EMBL" id="QUQM01000004">
    <property type="protein sequence ID" value="KAA8647088.1"/>
    <property type="molecule type" value="Genomic_DNA"/>
</dbReference>
<dbReference type="RefSeq" id="XP_033426449.1">
    <property type="nucleotide sequence ID" value="XM_033570417.1"/>
</dbReference>
<organism evidence="5 6">
    <name type="scientific">Aspergillus tanneri</name>
    <dbReference type="NCBI Taxonomy" id="1220188"/>
    <lineage>
        <taxon>Eukaryota</taxon>
        <taxon>Fungi</taxon>
        <taxon>Dikarya</taxon>
        <taxon>Ascomycota</taxon>
        <taxon>Pezizomycotina</taxon>
        <taxon>Eurotiomycetes</taxon>
        <taxon>Eurotiomycetidae</taxon>
        <taxon>Eurotiales</taxon>
        <taxon>Aspergillaceae</taxon>
        <taxon>Aspergillus</taxon>
        <taxon>Aspergillus subgen. Circumdati</taxon>
    </lineage>
</organism>
<reference evidence="5 6" key="1">
    <citation type="submission" date="2019-08" db="EMBL/GenBank/DDBJ databases">
        <title>The genome sequence of a newly discovered highly antifungal drug resistant Aspergillus species, Aspergillus tanneri NIH 1004.</title>
        <authorList>
            <person name="Mounaud S."/>
            <person name="Singh I."/>
            <person name="Joardar V."/>
            <person name="Pakala S."/>
            <person name="Pakala S."/>
            <person name="Venepally P."/>
            <person name="Chung J.K."/>
            <person name="Losada L."/>
            <person name="Nierman W.C."/>
        </authorList>
    </citation>
    <scope>NUCLEOTIDE SEQUENCE [LARGE SCALE GENOMIC DNA]</scope>
    <source>
        <strain evidence="5 6">NIH1004</strain>
    </source>
</reference>
<dbReference type="AlphaFoldDB" id="A0A5M9MJA8"/>
<evidence type="ECO:0000259" key="2">
    <source>
        <dbReference type="Pfam" id="PF13086"/>
    </source>
</evidence>
<evidence type="ECO:0000313" key="6">
    <source>
        <dbReference type="Proteomes" id="UP000324241"/>
    </source>
</evidence>
<dbReference type="VEuPathDB" id="FungiDB:EYZ11_004117"/>
<dbReference type="SUPFAM" id="SSF52540">
    <property type="entry name" value="P-loop containing nucleoside triphosphate hydrolases"/>
    <property type="match status" value="1"/>
</dbReference>
<dbReference type="Pfam" id="PF13086">
    <property type="entry name" value="AAA_11"/>
    <property type="match status" value="1"/>
</dbReference>